<dbReference type="InterPro" id="IPR006501">
    <property type="entry name" value="Pectinesterase_inhib_dom"/>
</dbReference>
<dbReference type="EC" id="3.1.1.11" evidence="5 12"/>
<dbReference type="AlphaFoldDB" id="A0A9W7IG04"/>
<comment type="subcellular location">
    <subcellularLocation>
        <location evidence="1">Secreted</location>
        <location evidence="1">Cell wall</location>
    </subcellularLocation>
</comment>
<dbReference type="InterPro" id="IPR035513">
    <property type="entry name" value="Invertase/methylesterase_inhib"/>
</dbReference>
<dbReference type="NCBIfam" id="TIGR01614">
    <property type="entry name" value="PME_inhib"/>
    <property type="match status" value="1"/>
</dbReference>
<dbReference type="SUPFAM" id="SSF101148">
    <property type="entry name" value="Plant invertase/pectin methylesterase inhibitor"/>
    <property type="match status" value="1"/>
</dbReference>
<protein>
    <recommendedName>
        <fullName evidence="5 12">Pectinesterase</fullName>
        <ecNumber evidence="5 12">3.1.1.11</ecNumber>
    </recommendedName>
</protein>
<keyword evidence="12" id="KW-0732">Signal</keyword>
<dbReference type="Gene3D" id="2.160.20.10">
    <property type="entry name" value="Single-stranded right-handed beta-helix, Pectin lyase-like"/>
    <property type="match status" value="1"/>
</dbReference>
<reference evidence="15" key="1">
    <citation type="submission" date="2023-05" db="EMBL/GenBank/DDBJ databases">
        <title>Genome and transcriptome analyses reveal genes involved in the formation of fine ridges on petal epidermal cells in Hibiscus trionum.</title>
        <authorList>
            <person name="Koshimizu S."/>
            <person name="Masuda S."/>
            <person name="Ishii T."/>
            <person name="Shirasu K."/>
            <person name="Hoshino A."/>
            <person name="Arita M."/>
        </authorList>
    </citation>
    <scope>NUCLEOTIDE SEQUENCE</scope>
    <source>
        <strain evidence="15">Hamamatsu line</strain>
    </source>
</reference>
<comment type="pathway">
    <text evidence="2 12">Glycan metabolism; pectin degradation; 2-dehydro-3-deoxy-D-gluconate from pectin: step 1/5.</text>
</comment>
<dbReference type="PROSITE" id="PS00503">
    <property type="entry name" value="PECTINESTERASE_2"/>
    <property type="match status" value="1"/>
</dbReference>
<comment type="similarity">
    <text evidence="4">In the C-terminal section; belongs to the pectinesterase family.</text>
</comment>
<dbReference type="InterPro" id="IPR011050">
    <property type="entry name" value="Pectin_lyase_fold/virulence"/>
</dbReference>
<feature type="region of interest" description="Disordered" evidence="13">
    <location>
        <begin position="191"/>
        <end position="264"/>
    </location>
</feature>
<evidence type="ECO:0000313" key="15">
    <source>
        <dbReference type="EMBL" id="GMI95832.1"/>
    </source>
</evidence>
<evidence type="ECO:0000256" key="7">
    <source>
        <dbReference type="ARBA" id="ARBA00022525"/>
    </source>
</evidence>
<keyword evidence="8 12" id="KW-0378">Hydrolase</keyword>
<evidence type="ECO:0000256" key="2">
    <source>
        <dbReference type="ARBA" id="ARBA00005184"/>
    </source>
</evidence>
<dbReference type="FunFam" id="2.160.20.10:FF:000029">
    <property type="entry name" value="Pectinesterase 4"/>
    <property type="match status" value="1"/>
</dbReference>
<evidence type="ECO:0000256" key="1">
    <source>
        <dbReference type="ARBA" id="ARBA00004191"/>
    </source>
</evidence>
<dbReference type="SMART" id="SM00856">
    <property type="entry name" value="PMEI"/>
    <property type="match status" value="1"/>
</dbReference>
<evidence type="ECO:0000256" key="11">
    <source>
        <dbReference type="PROSITE-ProRule" id="PRU10040"/>
    </source>
</evidence>
<dbReference type="GO" id="GO:0042545">
    <property type="term" value="P:cell wall modification"/>
    <property type="evidence" value="ECO:0007669"/>
    <property type="project" value="UniProtKB-UniRule"/>
</dbReference>
<dbReference type="InterPro" id="IPR033131">
    <property type="entry name" value="Pectinesterase_Asp_AS"/>
</dbReference>
<evidence type="ECO:0000256" key="13">
    <source>
        <dbReference type="SAM" id="MobiDB-lite"/>
    </source>
</evidence>
<evidence type="ECO:0000256" key="5">
    <source>
        <dbReference type="ARBA" id="ARBA00013229"/>
    </source>
</evidence>
<keyword evidence="16" id="KW-1185">Reference proteome</keyword>
<evidence type="ECO:0000256" key="10">
    <source>
        <dbReference type="ARBA" id="ARBA00023316"/>
    </source>
</evidence>
<gene>
    <name evidence="15" type="ORF">HRI_003252500</name>
</gene>
<dbReference type="GO" id="GO:0004857">
    <property type="term" value="F:enzyme inhibitor activity"/>
    <property type="evidence" value="ECO:0007669"/>
    <property type="project" value="InterPro"/>
</dbReference>
<dbReference type="Gene3D" id="1.20.140.40">
    <property type="entry name" value="Invertase/pectin methylesterase inhibitor family protein"/>
    <property type="match status" value="1"/>
</dbReference>
<dbReference type="GO" id="GO:0030599">
    <property type="term" value="F:pectinesterase activity"/>
    <property type="evidence" value="ECO:0007669"/>
    <property type="project" value="UniProtKB-UniRule"/>
</dbReference>
<dbReference type="InterPro" id="IPR000070">
    <property type="entry name" value="Pectinesterase_cat"/>
</dbReference>
<name>A0A9W7IG04_HIBTR</name>
<feature type="active site" evidence="11">
    <location>
        <position position="443"/>
    </location>
</feature>
<dbReference type="SUPFAM" id="SSF51126">
    <property type="entry name" value="Pectin lyase-like"/>
    <property type="match status" value="1"/>
</dbReference>
<comment type="caution">
    <text evidence="15">The sequence shown here is derived from an EMBL/GenBank/DDBJ whole genome shotgun (WGS) entry which is preliminary data.</text>
</comment>
<feature type="domain" description="Pectinesterase inhibitor" evidence="14">
    <location>
        <begin position="2"/>
        <end position="143"/>
    </location>
</feature>
<evidence type="ECO:0000256" key="4">
    <source>
        <dbReference type="ARBA" id="ARBA00007786"/>
    </source>
</evidence>
<dbReference type="OrthoDB" id="2019149at2759"/>
<evidence type="ECO:0000256" key="12">
    <source>
        <dbReference type="RuleBase" id="RU000589"/>
    </source>
</evidence>
<keyword evidence="9 12" id="KW-0063">Aspartyl esterase</keyword>
<proteinExistence type="inferred from homology"/>
<evidence type="ECO:0000256" key="8">
    <source>
        <dbReference type="ARBA" id="ARBA00022801"/>
    </source>
</evidence>
<comment type="catalytic activity">
    <reaction evidence="12">
        <text>[(1-&gt;4)-alpha-D-galacturonosyl methyl ester](n) + n H2O = [(1-&gt;4)-alpha-D-galacturonosyl](n) + n methanol + n H(+)</text>
        <dbReference type="Rhea" id="RHEA:22380"/>
        <dbReference type="Rhea" id="RHEA-COMP:14570"/>
        <dbReference type="Rhea" id="RHEA-COMP:14573"/>
        <dbReference type="ChEBI" id="CHEBI:15377"/>
        <dbReference type="ChEBI" id="CHEBI:15378"/>
        <dbReference type="ChEBI" id="CHEBI:17790"/>
        <dbReference type="ChEBI" id="CHEBI:140522"/>
        <dbReference type="ChEBI" id="CHEBI:140523"/>
        <dbReference type="EC" id="3.1.1.11"/>
    </reaction>
</comment>
<feature type="signal peptide" evidence="12">
    <location>
        <begin position="1"/>
        <end position="20"/>
    </location>
</feature>
<keyword evidence="7" id="KW-0964">Secreted</keyword>
<dbReference type="GO" id="GO:0045490">
    <property type="term" value="P:pectin catabolic process"/>
    <property type="evidence" value="ECO:0007669"/>
    <property type="project" value="UniProtKB-UniRule"/>
</dbReference>
<dbReference type="Proteomes" id="UP001165190">
    <property type="component" value="Unassembled WGS sequence"/>
</dbReference>
<evidence type="ECO:0000259" key="14">
    <source>
        <dbReference type="SMART" id="SM00856"/>
    </source>
</evidence>
<dbReference type="Pfam" id="PF01095">
    <property type="entry name" value="Pectinesterase"/>
    <property type="match status" value="1"/>
</dbReference>
<evidence type="ECO:0000256" key="9">
    <source>
        <dbReference type="ARBA" id="ARBA00023085"/>
    </source>
</evidence>
<evidence type="ECO:0000256" key="6">
    <source>
        <dbReference type="ARBA" id="ARBA00022512"/>
    </source>
</evidence>
<dbReference type="CDD" id="cd15798">
    <property type="entry name" value="PMEI-like_3"/>
    <property type="match status" value="1"/>
</dbReference>
<comment type="similarity">
    <text evidence="3">In the N-terminal section; belongs to the PMEI family.</text>
</comment>
<dbReference type="EMBL" id="BSYR01000028">
    <property type="protein sequence ID" value="GMI95832.1"/>
    <property type="molecule type" value="Genomic_DNA"/>
</dbReference>
<keyword evidence="10" id="KW-0961">Cell wall biogenesis/degradation</keyword>
<accession>A0A9W7IG04</accession>
<feature type="chain" id="PRO_5041015881" description="Pectinesterase" evidence="12">
    <location>
        <begin position="21"/>
        <end position="608"/>
    </location>
</feature>
<sequence>MNSLLFITLLLVAMVSSANSSDPKEMIRNEFQATVAEIKKAMANSKTIKELQSDEKTKEAFKTCQLMFDWAIEDLERSFDILGEISMSKVNDILLTLQVWLSGVFTSQQTCIDSYAEMNNTAAVKMKSILTKSQDLTKNGLGIVNGLSAITKDFDLSSLGFKRRLLSSEFPEWMSYSDRRLLQAADAAPSKATDADAAPSKATDAAAAPSKATDAAAAPSKATDATTTPSKATDAAAAPSKATDAAAAPSKATDAAAAPSKATDATAAPSKATAAGAPQAGAAAAGDFKPDFIVAKDGSGKYDSVGKALAEIPKKNTKRIVILIKAGTYDERIDIPKGMANIMLIGEGPTKTIITGSVSVEKTLPRPTTFFTATVASAGIGFIAKDIAFENTIGPEGHQAVALRVSGDMSAFYNCQFNGYQDTLYSHEGRHFYRDCVISGTVDFIFGSARALFQNCQLVVRKPMGNQACIVVAQGKKTQESASGFVFQNCTFSGDKDYIPVKDKNKSYLNRPWRAFATVIIMQSQIDDIIQPVGYIPMEGDKGLNDGYFAEFGNRGPGSNTENRAKWPSIKKIDAAVAKKFTPGPFLESETWVPSTGIPCIPDMIPGL</sequence>
<evidence type="ECO:0000256" key="3">
    <source>
        <dbReference type="ARBA" id="ARBA00006027"/>
    </source>
</evidence>
<evidence type="ECO:0000313" key="16">
    <source>
        <dbReference type="Proteomes" id="UP001165190"/>
    </source>
</evidence>
<dbReference type="InterPro" id="IPR012334">
    <property type="entry name" value="Pectin_lyas_fold"/>
</dbReference>
<dbReference type="PANTHER" id="PTHR31707">
    <property type="entry name" value="PECTINESTERASE"/>
    <property type="match status" value="1"/>
</dbReference>
<organism evidence="15 16">
    <name type="scientific">Hibiscus trionum</name>
    <name type="common">Flower of an hour</name>
    <dbReference type="NCBI Taxonomy" id="183268"/>
    <lineage>
        <taxon>Eukaryota</taxon>
        <taxon>Viridiplantae</taxon>
        <taxon>Streptophyta</taxon>
        <taxon>Embryophyta</taxon>
        <taxon>Tracheophyta</taxon>
        <taxon>Spermatophyta</taxon>
        <taxon>Magnoliopsida</taxon>
        <taxon>eudicotyledons</taxon>
        <taxon>Gunneridae</taxon>
        <taxon>Pentapetalae</taxon>
        <taxon>rosids</taxon>
        <taxon>malvids</taxon>
        <taxon>Malvales</taxon>
        <taxon>Malvaceae</taxon>
        <taxon>Malvoideae</taxon>
        <taxon>Hibiscus</taxon>
    </lineage>
</organism>
<dbReference type="Pfam" id="PF04043">
    <property type="entry name" value="PMEI"/>
    <property type="match status" value="1"/>
</dbReference>
<keyword evidence="6" id="KW-0134">Cell wall</keyword>